<evidence type="ECO:0000256" key="1">
    <source>
        <dbReference type="SAM" id="MobiDB-lite"/>
    </source>
</evidence>
<evidence type="ECO:0000313" key="2">
    <source>
        <dbReference type="EMBL" id="SEE88674.1"/>
    </source>
</evidence>
<accession>A0A1H5MHA8</accession>
<name>A0A1H5MHA8_9MICO</name>
<dbReference type="EMBL" id="FNTX01000002">
    <property type="protein sequence ID" value="SEE88674.1"/>
    <property type="molecule type" value="Genomic_DNA"/>
</dbReference>
<keyword evidence="3" id="KW-1185">Reference proteome</keyword>
<evidence type="ECO:0000313" key="3">
    <source>
        <dbReference type="Proteomes" id="UP000199220"/>
    </source>
</evidence>
<protein>
    <submittedName>
        <fullName evidence="2">Uncharacterized protein</fullName>
    </submittedName>
</protein>
<proteinExistence type="predicted"/>
<feature type="region of interest" description="Disordered" evidence="1">
    <location>
        <begin position="70"/>
        <end position="94"/>
    </location>
</feature>
<dbReference type="Proteomes" id="UP000199220">
    <property type="component" value="Unassembled WGS sequence"/>
</dbReference>
<sequence length="94" mass="10080">MDSKRRLMVTAVNSGQSQSALARHGGTLHHIGIGRTHARTPVVLLIADLDITIINAATGEILRQLILGPTRDYQPTGRPPGPAHTRNDNGPTFP</sequence>
<dbReference type="AlphaFoldDB" id="A0A1H5MHA8"/>
<organism evidence="2 3">
    <name type="scientific">Ruania alba</name>
    <dbReference type="NCBI Taxonomy" id="648782"/>
    <lineage>
        <taxon>Bacteria</taxon>
        <taxon>Bacillati</taxon>
        <taxon>Actinomycetota</taxon>
        <taxon>Actinomycetes</taxon>
        <taxon>Micrococcales</taxon>
        <taxon>Ruaniaceae</taxon>
        <taxon>Ruania</taxon>
    </lineage>
</organism>
<reference evidence="3" key="1">
    <citation type="submission" date="2016-10" db="EMBL/GenBank/DDBJ databases">
        <authorList>
            <person name="Varghese N."/>
            <person name="Submissions S."/>
        </authorList>
    </citation>
    <scope>NUCLEOTIDE SEQUENCE [LARGE SCALE GENOMIC DNA]</scope>
    <source>
        <strain evidence="3">DSM 21368</strain>
    </source>
</reference>
<gene>
    <name evidence="2" type="ORF">SAMN04488554_3393</name>
</gene>